<comment type="caution">
    <text evidence="2">The sequence shown here is derived from an EMBL/GenBank/DDBJ whole genome shotgun (WGS) entry which is preliminary data.</text>
</comment>
<reference evidence="2 3" key="1">
    <citation type="submission" date="2013-11" db="EMBL/GenBank/DDBJ databases">
        <title>The Genome Sequence of Phytophthora parasitica P1976.</title>
        <authorList>
            <consortium name="The Broad Institute Genomics Platform"/>
            <person name="Russ C."/>
            <person name="Tyler B."/>
            <person name="Panabieres F."/>
            <person name="Shan W."/>
            <person name="Tripathy S."/>
            <person name="Grunwald N."/>
            <person name="Machado M."/>
            <person name="Johnson C.S."/>
            <person name="Walker B."/>
            <person name="Young S."/>
            <person name="Zeng Q."/>
            <person name="Gargeya S."/>
            <person name="Fitzgerald M."/>
            <person name="Haas B."/>
            <person name="Abouelleil A."/>
            <person name="Allen A.W."/>
            <person name="Alvarado L."/>
            <person name="Arachchi H.M."/>
            <person name="Berlin A.M."/>
            <person name="Chapman S.B."/>
            <person name="Gainer-Dewar J."/>
            <person name="Goldberg J."/>
            <person name="Griggs A."/>
            <person name="Gujja S."/>
            <person name="Hansen M."/>
            <person name="Howarth C."/>
            <person name="Imamovic A."/>
            <person name="Ireland A."/>
            <person name="Larimer J."/>
            <person name="McCowan C."/>
            <person name="Murphy C."/>
            <person name="Pearson M."/>
            <person name="Poon T.W."/>
            <person name="Priest M."/>
            <person name="Roberts A."/>
            <person name="Saif S."/>
            <person name="Shea T."/>
            <person name="Sisk P."/>
            <person name="Sykes S."/>
            <person name="Wortman J."/>
            <person name="Nusbaum C."/>
            <person name="Birren B."/>
        </authorList>
    </citation>
    <scope>NUCLEOTIDE SEQUENCE [LARGE SCALE GENOMIC DNA]</scope>
    <source>
        <strain evidence="2 3">P1976</strain>
    </source>
</reference>
<dbReference type="OrthoDB" id="68408at2759"/>
<organism evidence="2 3">
    <name type="scientific">Phytophthora nicotianae P1976</name>
    <dbReference type="NCBI Taxonomy" id="1317066"/>
    <lineage>
        <taxon>Eukaryota</taxon>
        <taxon>Sar</taxon>
        <taxon>Stramenopiles</taxon>
        <taxon>Oomycota</taxon>
        <taxon>Peronosporomycetes</taxon>
        <taxon>Peronosporales</taxon>
        <taxon>Peronosporaceae</taxon>
        <taxon>Phytophthora</taxon>
    </lineage>
</organism>
<evidence type="ECO:0008006" key="4">
    <source>
        <dbReference type="Google" id="ProtNLM"/>
    </source>
</evidence>
<dbReference type="InterPro" id="IPR016024">
    <property type="entry name" value="ARM-type_fold"/>
</dbReference>
<evidence type="ECO:0000313" key="3">
    <source>
        <dbReference type="Proteomes" id="UP000028582"/>
    </source>
</evidence>
<protein>
    <recommendedName>
        <fullName evidence="4">Wings apart-like protein C-terminal domain-containing protein</fullName>
    </recommendedName>
</protein>
<name>A0A080ZYJ0_PHYNI</name>
<sequence length="326" mass="35881">MMETSTSSPRKTRRSDGPIATPLECFRQGKDSVSMRNALAELAMRLVDADDREELRKADGVTALVDHLARILEEQATLGYAWSTSEVFGATKEYEVHDSLQFTLVALCHASIDSDISAEMHELGTIETVFQTLSVLPEQLNDYVPFALEGLRNLCGSGCECTKLPTDLVQSIWEILLSDKGSLYWRELAAEVLTNVTAVDSSRVSAIPERLSAALSLFLRAATDPDTINFGIALSDLLCNLCCDQAYCLLLICELDTRRPPGHFRHSGVVYLAELTEKTRDDALKQSMEALVHNLSWSDPAGKRSIQKLALSSFMNTFALEPGVSS</sequence>
<accession>A0A080ZYJ0</accession>
<feature type="region of interest" description="Disordered" evidence="1">
    <location>
        <begin position="1"/>
        <end position="21"/>
    </location>
</feature>
<evidence type="ECO:0000313" key="2">
    <source>
        <dbReference type="EMBL" id="ETO71701.1"/>
    </source>
</evidence>
<gene>
    <name evidence="2" type="ORF">F444_11983</name>
</gene>
<dbReference type="Proteomes" id="UP000028582">
    <property type="component" value="Unassembled WGS sequence"/>
</dbReference>
<evidence type="ECO:0000256" key="1">
    <source>
        <dbReference type="SAM" id="MobiDB-lite"/>
    </source>
</evidence>
<dbReference type="InterPro" id="IPR011989">
    <property type="entry name" value="ARM-like"/>
</dbReference>
<proteinExistence type="predicted"/>
<dbReference type="AlphaFoldDB" id="A0A080ZYJ0"/>
<dbReference type="SUPFAM" id="SSF48371">
    <property type="entry name" value="ARM repeat"/>
    <property type="match status" value="1"/>
</dbReference>
<dbReference type="Gene3D" id="1.25.10.10">
    <property type="entry name" value="Leucine-rich Repeat Variant"/>
    <property type="match status" value="1"/>
</dbReference>
<dbReference type="EMBL" id="ANJA01002149">
    <property type="protein sequence ID" value="ETO71701.1"/>
    <property type="molecule type" value="Genomic_DNA"/>
</dbReference>